<name>A0A8H3G721_9LECA</name>
<keyword evidence="2" id="KW-1185">Reference proteome</keyword>
<dbReference type="EMBL" id="CAJPDT010000086">
    <property type="protein sequence ID" value="CAF9935762.1"/>
    <property type="molecule type" value="Genomic_DNA"/>
</dbReference>
<evidence type="ECO:0000313" key="2">
    <source>
        <dbReference type="Proteomes" id="UP000664534"/>
    </source>
</evidence>
<comment type="caution">
    <text evidence="1">The sequence shown here is derived from an EMBL/GenBank/DDBJ whole genome shotgun (WGS) entry which is preliminary data.</text>
</comment>
<sequence length="116" mass="12808">MSAISNGVPPLNSFAESWSVVDASQINNISNLGPDATFSHAFSTFMVIFTQEPMNVVHEMQDPHGRDCSHNTNKKGYRDVATSDFEDFVTYRQEAPPCSAASLNDALLSSRSHERQ</sequence>
<dbReference type="Proteomes" id="UP000664534">
    <property type="component" value="Unassembled WGS sequence"/>
</dbReference>
<evidence type="ECO:0000313" key="1">
    <source>
        <dbReference type="EMBL" id="CAF9935762.1"/>
    </source>
</evidence>
<proteinExistence type="predicted"/>
<reference evidence="1" key="1">
    <citation type="submission" date="2021-03" db="EMBL/GenBank/DDBJ databases">
        <authorList>
            <person name="Tagirdzhanova G."/>
        </authorList>
    </citation>
    <scope>NUCLEOTIDE SEQUENCE</scope>
</reference>
<gene>
    <name evidence="1" type="ORF">IMSHALPRED_010336</name>
</gene>
<organism evidence="1 2">
    <name type="scientific">Imshaugia aleurites</name>
    <dbReference type="NCBI Taxonomy" id="172621"/>
    <lineage>
        <taxon>Eukaryota</taxon>
        <taxon>Fungi</taxon>
        <taxon>Dikarya</taxon>
        <taxon>Ascomycota</taxon>
        <taxon>Pezizomycotina</taxon>
        <taxon>Lecanoromycetes</taxon>
        <taxon>OSLEUM clade</taxon>
        <taxon>Lecanoromycetidae</taxon>
        <taxon>Lecanorales</taxon>
        <taxon>Lecanorineae</taxon>
        <taxon>Parmeliaceae</taxon>
        <taxon>Imshaugia</taxon>
    </lineage>
</organism>
<accession>A0A8H3G721</accession>
<protein>
    <submittedName>
        <fullName evidence="1">Uncharacterized protein</fullName>
    </submittedName>
</protein>
<dbReference type="AlphaFoldDB" id="A0A8H3G721"/>